<dbReference type="GO" id="GO:0009247">
    <property type="term" value="P:glycolipid biosynthetic process"/>
    <property type="evidence" value="ECO:0007669"/>
    <property type="project" value="InterPro"/>
</dbReference>
<dbReference type="Pfam" id="PF04101">
    <property type="entry name" value="Glyco_tran_28_C"/>
    <property type="match status" value="1"/>
</dbReference>
<dbReference type="InterPro" id="IPR009695">
    <property type="entry name" value="Diacylglyc_glucosyltr_N"/>
</dbReference>
<dbReference type="SUPFAM" id="SSF53756">
    <property type="entry name" value="UDP-Glycosyltransferase/glycogen phosphorylase"/>
    <property type="match status" value="1"/>
</dbReference>
<protein>
    <submittedName>
        <fullName evidence="7">Glycosyltransferase</fullName>
    </submittedName>
</protein>
<evidence type="ECO:0000256" key="4">
    <source>
        <dbReference type="ARBA" id="ARBA00022679"/>
    </source>
</evidence>
<name>A0AAW7ZBJ6_9FIRM</name>
<keyword evidence="8" id="KW-1185">Reference proteome</keyword>
<sequence>MILSKVLILSVSAGEGHMRAAAALKSELYRRNPQTEAIILDTFRYASPLLEKVVLGTYMEIIKMSPIIYGYLYRQAEKEKPLSGFAKHEFNRIMNRLAAPKLVSYIEQMQPQAIICTHPFPLGILAELRGAGRCNVPIVATITDYTVHPFWLFEHVDCYMVAADGLVKAFAEFGIRPEKIKATGIPIEPEFSKVRDKDKLRDNWKLDRNLPTILIMGGGLGMGPMAEVVKGLGAAGLPCQLVVVCGHNETLRLKLMKQLPSLQGKIQVHGYIRNIHELMAACDLMVGKAGGLTASEAMASKLPMFITDPIPGQEERNAEFLQRAGAAKLVRGTKDLILQVKDYLRNKSVQIRMSVAAEQIGRPQSAMTAVNIIEDLVTQFTEIEDAR</sequence>
<evidence type="ECO:0000313" key="7">
    <source>
        <dbReference type="EMBL" id="MDO7787052.1"/>
    </source>
</evidence>
<keyword evidence="4" id="KW-0808">Transferase</keyword>
<reference evidence="7" key="2">
    <citation type="submission" date="2023-03" db="EMBL/GenBank/DDBJ databases">
        <authorList>
            <person name="Zhang Z."/>
        </authorList>
    </citation>
    <scope>NUCLEOTIDE SEQUENCE</scope>
    <source>
        <strain evidence="7">DSA</strain>
    </source>
</reference>
<gene>
    <name evidence="7" type="ORF">P6N53_07465</name>
</gene>
<comment type="subcellular location">
    <subcellularLocation>
        <location evidence="1">Membrane</location>
    </subcellularLocation>
</comment>
<dbReference type="GO" id="GO:0016758">
    <property type="term" value="F:hexosyltransferase activity"/>
    <property type="evidence" value="ECO:0007669"/>
    <property type="project" value="InterPro"/>
</dbReference>
<dbReference type="GO" id="GO:0016020">
    <property type="term" value="C:membrane"/>
    <property type="evidence" value="ECO:0007669"/>
    <property type="project" value="UniProtKB-SubCell"/>
</dbReference>
<evidence type="ECO:0000256" key="1">
    <source>
        <dbReference type="ARBA" id="ARBA00004370"/>
    </source>
</evidence>
<comment type="similarity">
    <text evidence="2">Belongs to the glycosyltransferase 28 family.</text>
</comment>
<evidence type="ECO:0000256" key="3">
    <source>
        <dbReference type="ARBA" id="ARBA00022676"/>
    </source>
</evidence>
<accession>A0AAW7ZBJ6</accession>
<feature type="domain" description="Diacylglycerol glucosyltransferase N-terminal" evidence="6">
    <location>
        <begin position="17"/>
        <end position="187"/>
    </location>
</feature>
<evidence type="ECO:0000256" key="2">
    <source>
        <dbReference type="ARBA" id="ARBA00006962"/>
    </source>
</evidence>
<organism evidence="7 8">
    <name type="scientific">Desulforamulus aquiferis</name>
    <dbReference type="NCBI Taxonomy" id="1397668"/>
    <lineage>
        <taxon>Bacteria</taxon>
        <taxon>Bacillati</taxon>
        <taxon>Bacillota</taxon>
        <taxon>Clostridia</taxon>
        <taxon>Eubacteriales</taxon>
        <taxon>Peptococcaceae</taxon>
        <taxon>Desulforamulus</taxon>
    </lineage>
</organism>
<evidence type="ECO:0000259" key="6">
    <source>
        <dbReference type="Pfam" id="PF06925"/>
    </source>
</evidence>
<dbReference type="InterPro" id="IPR050519">
    <property type="entry name" value="Glycosyltransf_28_UgtP"/>
</dbReference>
<dbReference type="InterPro" id="IPR007235">
    <property type="entry name" value="Glyco_trans_28_C"/>
</dbReference>
<evidence type="ECO:0000313" key="8">
    <source>
        <dbReference type="Proteomes" id="UP001172911"/>
    </source>
</evidence>
<dbReference type="Proteomes" id="UP001172911">
    <property type="component" value="Unassembled WGS sequence"/>
</dbReference>
<dbReference type="EMBL" id="JARPTC010000010">
    <property type="protein sequence ID" value="MDO7787052.1"/>
    <property type="molecule type" value="Genomic_DNA"/>
</dbReference>
<dbReference type="PANTHER" id="PTHR43025:SF3">
    <property type="entry name" value="MONOGALACTOSYLDIACYLGLYCEROL SYNTHASE 1, CHLOROPLASTIC"/>
    <property type="match status" value="1"/>
</dbReference>
<dbReference type="Pfam" id="PF06925">
    <property type="entry name" value="MGDG_synth"/>
    <property type="match status" value="1"/>
</dbReference>
<evidence type="ECO:0000259" key="5">
    <source>
        <dbReference type="Pfam" id="PF04101"/>
    </source>
</evidence>
<comment type="caution">
    <text evidence="7">The sequence shown here is derived from an EMBL/GenBank/DDBJ whole genome shotgun (WGS) entry which is preliminary data.</text>
</comment>
<dbReference type="AlphaFoldDB" id="A0AAW7ZBJ6"/>
<feature type="domain" description="Glycosyl transferase family 28 C-terminal" evidence="5">
    <location>
        <begin position="212"/>
        <end position="357"/>
    </location>
</feature>
<dbReference type="Gene3D" id="3.40.50.2000">
    <property type="entry name" value="Glycogen Phosphorylase B"/>
    <property type="match status" value="1"/>
</dbReference>
<keyword evidence="3" id="KW-0328">Glycosyltransferase</keyword>
<dbReference type="PANTHER" id="PTHR43025">
    <property type="entry name" value="MONOGALACTOSYLDIACYLGLYCEROL SYNTHASE"/>
    <property type="match status" value="1"/>
</dbReference>
<proteinExistence type="inferred from homology"/>
<dbReference type="RefSeq" id="WP_304542168.1">
    <property type="nucleotide sequence ID" value="NZ_JARPTC010000010.1"/>
</dbReference>
<reference evidence="7" key="1">
    <citation type="journal article" date="2023" name="J. Hazard. Mater.">
        <title>Anaerobic biodegradation of pyrene and benzo[a]pyrene by a new sulfate-reducing Desulforamulus aquiferis strain DSA.</title>
        <authorList>
            <person name="Zhang Z."/>
            <person name="Sun J."/>
            <person name="Gong X."/>
            <person name="Wang C."/>
            <person name="Wang H."/>
        </authorList>
    </citation>
    <scope>NUCLEOTIDE SEQUENCE</scope>
    <source>
        <strain evidence="7">DSA</strain>
    </source>
</reference>